<feature type="transmembrane region" description="Helical" evidence="1">
    <location>
        <begin position="79"/>
        <end position="98"/>
    </location>
</feature>
<sequence length="150" mass="15633">MPHIRIRSRHQPFEIAVLVTAPVCGLLLIVLDVRPQSVELAMPAPIQVGWESGLILVGITGLLGVLWPGRLSTALGIELAAVLVLATLTGMYAVALTVVSGRQAVAAASFIAAVAAGSGWRSLEILLDLRRMVRASQLARADPLAAGGGR</sequence>
<evidence type="ECO:0000313" key="3">
    <source>
        <dbReference type="Proteomes" id="UP000198217"/>
    </source>
</evidence>
<keyword evidence="1" id="KW-0472">Membrane</keyword>
<dbReference type="RefSeq" id="WP_088995079.1">
    <property type="nucleotide sequence ID" value="NZ_LT607750.1"/>
</dbReference>
<evidence type="ECO:0000256" key="1">
    <source>
        <dbReference type="SAM" id="Phobius"/>
    </source>
</evidence>
<organism evidence="2 3">
    <name type="scientific">Micromonospora echinaurantiaca</name>
    <dbReference type="NCBI Taxonomy" id="47857"/>
    <lineage>
        <taxon>Bacteria</taxon>
        <taxon>Bacillati</taxon>
        <taxon>Actinomycetota</taxon>
        <taxon>Actinomycetes</taxon>
        <taxon>Micromonosporales</taxon>
        <taxon>Micromonosporaceae</taxon>
        <taxon>Micromonospora</taxon>
    </lineage>
</organism>
<feature type="transmembrane region" description="Helical" evidence="1">
    <location>
        <begin position="12"/>
        <end position="30"/>
    </location>
</feature>
<protein>
    <submittedName>
        <fullName evidence="2">Uncharacterized protein</fullName>
    </submittedName>
</protein>
<keyword evidence="3" id="KW-1185">Reference proteome</keyword>
<dbReference type="EMBL" id="LT607750">
    <property type="protein sequence ID" value="SCG63938.1"/>
    <property type="molecule type" value="Genomic_DNA"/>
</dbReference>
<name>A0A1C5J020_9ACTN</name>
<feature type="transmembrane region" description="Helical" evidence="1">
    <location>
        <begin position="104"/>
        <end position="123"/>
    </location>
</feature>
<feature type="transmembrane region" description="Helical" evidence="1">
    <location>
        <begin position="50"/>
        <end position="67"/>
    </location>
</feature>
<dbReference type="AlphaFoldDB" id="A0A1C5J020"/>
<keyword evidence="1" id="KW-0812">Transmembrane</keyword>
<proteinExistence type="predicted"/>
<evidence type="ECO:0000313" key="2">
    <source>
        <dbReference type="EMBL" id="SCG63938.1"/>
    </source>
</evidence>
<gene>
    <name evidence="2" type="ORF">GA0070609_3919</name>
</gene>
<reference evidence="2 3" key="1">
    <citation type="submission" date="2016-06" db="EMBL/GenBank/DDBJ databases">
        <authorList>
            <person name="Kjaerup R.B."/>
            <person name="Dalgaard T.S."/>
            <person name="Juul-Madsen H.R."/>
        </authorList>
    </citation>
    <scope>NUCLEOTIDE SEQUENCE [LARGE SCALE GENOMIC DNA]</scope>
    <source>
        <strain evidence="2 3">DSM 43904</strain>
    </source>
</reference>
<keyword evidence="1" id="KW-1133">Transmembrane helix</keyword>
<accession>A0A1C5J020</accession>
<dbReference type="Proteomes" id="UP000198217">
    <property type="component" value="Chromosome I"/>
</dbReference>